<comment type="caution">
    <text evidence="1">The sequence shown here is derived from an EMBL/GenBank/DDBJ whole genome shotgun (WGS) entry which is preliminary data.</text>
</comment>
<evidence type="ECO:0000313" key="2">
    <source>
        <dbReference type="Proteomes" id="UP001159363"/>
    </source>
</evidence>
<gene>
    <name evidence="1" type="ORF">PR048_016848</name>
</gene>
<proteinExistence type="predicted"/>
<protein>
    <submittedName>
        <fullName evidence="1">Uncharacterized protein</fullName>
    </submittedName>
</protein>
<evidence type="ECO:0000313" key="1">
    <source>
        <dbReference type="EMBL" id="KAJ8880379.1"/>
    </source>
</evidence>
<reference evidence="1 2" key="1">
    <citation type="submission" date="2023-02" db="EMBL/GenBank/DDBJ databases">
        <title>LHISI_Scaffold_Assembly.</title>
        <authorList>
            <person name="Stuart O.P."/>
            <person name="Cleave R."/>
            <person name="Magrath M.J.L."/>
            <person name="Mikheyev A.S."/>
        </authorList>
    </citation>
    <scope>NUCLEOTIDE SEQUENCE [LARGE SCALE GENOMIC DNA]</scope>
    <source>
        <strain evidence="1">Daus_M_001</strain>
        <tissue evidence="1">Leg muscle</tissue>
    </source>
</reference>
<keyword evidence="2" id="KW-1185">Reference proteome</keyword>
<name>A0ABQ9H7Y5_9NEOP</name>
<sequence length="387" mass="44711">MKKTPPVHRGMTSFRLDTDFHIYRLVETFCQHNETIRRATCLLLEGGHSSRRRNIEVINIARENHEDHAETLQLTFRHELVHSFRPEICLAGMSKLEVFKVPVLIETACSIRILRAGYRQFGGIGPWFEERTKHIICQLRKTCHFDRMVAMLYFALAHVTSLRVFWDMRIIWTTSLFRNATQKPDDRTTTAQRKKTQLLGKPVAMFGELLVNCETVFRDYLVIGHAPTTVLKHSAACNTYYGEHIAAGKELLSEWCTVRKQRPGQHVPFSRMKPSEDGITQAFHQGITLQDIAGHSRWRSHEVDGLTRSWLDRLPGSDPPRARPKFQVVMLYANIRVFNYFPSVLKTSLLLAAQFSQPNSTQLLPLAEECEESYAFPEQFFILILLE</sequence>
<organism evidence="1 2">
    <name type="scientific">Dryococelus australis</name>
    <dbReference type="NCBI Taxonomy" id="614101"/>
    <lineage>
        <taxon>Eukaryota</taxon>
        <taxon>Metazoa</taxon>
        <taxon>Ecdysozoa</taxon>
        <taxon>Arthropoda</taxon>
        <taxon>Hexapoda</taxon>
        <taxon>Insecta</taxon>
        <taxon>Pterygota</taxon>
        <taxon>Neoptera</taxon>
        <taxon>Polyneoptera</taxon>
        <taxon>Phasmatodea</taxon>
        <taxon>Verophasmatodea</taxon>
        <taxon>Anareolatae</taxon>
        <taxon>Phasmatidae</taxon>
        <taxon>Eurycanthinae</taxon>
        <taxon>Dryococelus</taxon>
    </lineage>
</organism>
<dbReference type="Proteomes" id="UP001159363">
    <property type="component" value="Chromosome 5"/>
</dbReference>
<accession>A0ABQ9H7Y5</accession>
<dbReference type="EMBL" id="JARBHB010000006">
    <property type="protein sequence ID" value="KAJ8880379.1"/>
    <property type="molecule type" value="Genomic_DNA"/>
</dbReference>